<feature type="region of interest" description="Disordered" evidence="1">
    <location>
        <begin position="19"/>
        <end position="39"/>
    </location>
</feature>
<protein>
    <submittedName>
        <fullName evidence="2">Uncharacterized protein</fullName>
    </submittedName>
</protein>
<keyword evidence="3" id="KW-1185">Reference proteome</keyword>
<sequence length="263" mass="27714">MMAADARLLDQWRFVRPSQGWRSRRARGSVKERRGESGAAAAKRLAHACACREQQRVSERGGAAGTYAPGGGHGDAARQRPGRGPCPCPCPAAAVASGSLTRARIPWRRSTPACTRTPSGGRGDAARRPLGRGRVSSAWEQRPTSSAGTTGLTSSADPAVAQALRRRPGRGRTGQGPGMAREKRMRSSLDYSGAFGSGSGESTSRGEDSAFCSSLPAPPPAAVFQPGAAVRRGRRAGSLGRGPDRRRCRPCGPQRGRCRREDT</sequence>
<feature type="compositionally biased region" description="Low complexity" evidence="1">
    <location>
        <begin position="144"/>
        <end position="156"/>
    </location>
</feature>
<organism evidence="2 3">
    <name type="scientific">Paspalum notatum var. saurae</name>
    <dbReference type="NCBI Taxonomy" id="547442"/>
    <lineage>
        <taxon>Eukaryota</taxon>
        <taxon>Viridiplantae</taxon>
        <taxon>Streptophyta</taxon>
        <taxon>Embryophyta</taxon>
        <taxon>Tracheophyta</taxon>
        <taxon>Spermatophyta</taxon>
        <taxon>Magnoliopsida</taxon>
        <taxon>Liliopsida</taxon>
        <taxon>Poales</taxon>
        <taxon>Poaceae</taxon>
        <taxon>PACMAD clade</taxon>
        <taxon>Panicoideae</taxon>
        <taxon>Andropogonodae</taxon>
        <taxon>Paspaleae</taxon>
        <taxon>Paspalinae</taxon>
        <taxon>Paspalum</taxon>
    </lineage>
</organism>
<feature type="region of interest" description="Disordered" evidence="1">
    <location>
        <begin position="53"/>
        <end position="84"/>
    </location>
</feature>
<evidence type="ECO:0000313" key="3">
    <source>
        <dbReference type="Proteomes" id="UP001341281"/>
    </source>
</evidence>
<gene>
    <name evidence="2" type="ORF">U9M48_018812</name>
</gene>
<reference evidence="2 3" key="1">
    <citation type="submission" date="2024-02" db="EMBL/GenBank/DDBJ databases">
        <title>High-quality chromosome-scale genome assembly of Pensacola bahiagrass (Paspalum notatum Flugge var. saurae).</title>
        <authorList>
            <person name="Vega J.M."/>
            <person name="Podio M."/>
            <person name="Orjuela J."/>
            <person name="Siena L.A."/>
            <person name="Pessino S.C."/>
            <person name="Combes M.C."/>
            <person name="Mariac C."/>
            <person name="Albertini E."/>
            <person name="Pupilli F."/>
            <person name="Ortiz J.P.A."/>
            <person name="Leblanc O."/>
        </authorList>
    </citation>
    <scope>NUCLEOTIDE SEQUENCE [LARGE SCALE GENOMIC DNA]</scope>
    <source>
        <strain evidence="2">R1</strain>
        <tissue evidence="2">Leaf</tissue>
    </source>
</reference>
<dbReference type="Proteomes" id="UP001341281">
    <property type="component" value="Chromosome 04"/>
</dbReference>
<feature type="region of interest" description="Disordered" evidence="1">
    <location>
        <begin position="99"/>
        <end position="263"/>
    </location>
</feature>
<evidence type="ECO:0000313" key="2">
    <source>
        <dbReference type="EMBL" id="WVZ70118.1"/>
    </source>
</evidence>
<dbReference type="EMBL" id="CP144748">
    <property type="protein sequence ID" value="WVZ70118.1"/>
    <property type="molecule type" value="Genomic_DNA"/>
</dbReference>
<accession>A0AAQ3TAX8</accession>
<feature type="compositionally biased region" description="Gly residues" evidence="1">
    <location>
        <begin position="62"/>
        <end position="74"/>
    </location>
</feature>
<proteinExistence type="predicted"/>
<dbReference type="AlphaFoldDB" id="A0AAQ3TAX8"/>
<evidence type="ECO:0000256" key="1">
    <source>
        <dbReference type="SAM" id="MobiDB-lite"/>
    </source>
</evidence>
<name>A0AAQ3TAX8_PASNO</name>